<evidence type="ECO:0000313" key="2">
    <source>
        <dbReference type="EMBL" id="VVN60680.1"/>
    </source>
</evidence>
<sequence length="238" mass="26502">MIKIIGNGLLARNMANLKTERDCLIICAGVSNSSETRAAEFQREIELVTAAIEQHKELRVVYFSTCSVNQAVYTPYIDHKRAMEKRVSSLAAEWCIYRLPQVVGVVNNSTLISHIVRSILQNNTLKIQLNAGRRLIDIDDVVRVCGRLLNANQGVNTVQNIAPYHAASVVQIVERIAFGLGKEPQYEGVDAGESYEVDIRSLIDFMGAEDVIFTEDYWCRVLDKYIPLLKSASALGAV</sequence>
<protein>
    <recommendedName>
        <fullName evidence="1">NAD-dependent epimerase/dehydratase domain-containing protein</fullName>
    </recommendedName>
</protein>
<dbReference type="AlphaFoldDB" id="A0A5E6Z2R9"/>
<dbReference type="InterPro" id="IPR036291">
    <property type="entry name" value="NAD(P)-bd_dom_sf"/>
</dbReference>
<evidence type="ECO:0000259" key="1">
    <source>
        <dbReference type="Pfam" id="PF01370"/>
    </source>
</evidence>
<reference evidence="2 3" key="1">
    <citation type="submission" date="2019-09" db="EMBL/GenBank/DDBJ databases">
        <authorList>
            <person name="Chandra G."/>
            <person name="Truman W A."/>
        </authorList>
    </citation>
    <scope>NUCLEOTIDE SEQUENCE [LARGE SCALE GENOMIC DNA]</scope>
    <source>
        <strain evidence="2">PS685</strain>
    </source>
</reference>
<accession>A0A5E6Z2R9</accession>
<dbReference type="Gene3D" id="3.40.50.720">
    <property type="entry name" value="NAD(P)-binding Rossmann-like Domain"/>
    <property type="match status" value="1"/>
</dbReference>
<dbReference type="Proteomes" id="UP000326437">
    <property type="component" value="Unassembled WGS sequence"/>
</dbReference>
<proteinExistence type="predicted"/>
<organism evidence="2 3">
    <name type="scientific">Pseudomonas fluorescens</name>
    <dbReference type="NCBI Taxonomy" id="294"/>
    <lineage>
        <taxon>Bacteria</taxon>
        <taxon>Pseudomonadati</taxon>
        <taxon>Pseudomonadota</taxon>
        <taxon>Gammaproteobacteria</taxon>
        <taxon>Pseudomonadales</taxon>
        <taxon>Pseudomonadaceae</taxon>
        <taxon>Pseudomonas</taxon>
    </lineage>
</organism>
<dbReference type="Pfam" id="PF01370">
    <property type="entry name" value="Epimerase"/>
    <property type="match status" value="1"/>
</dbReference>
<name>A0A5E6Z2R9_PSEFL</name>
<dbReference type="SUPFAM" id="SSF51735">
    <property type="entry name" value="NAD(P)-binding Rossmann-fold domains"/>
    <property type="match status" value="1"/>
</dbReference>
<dbReference type="EMBL" id="CABVHO010000049">
    <property type="protein sequence ID" value="VVN60680.1"/>
    <property type="molecule type" value="Genomic_DNA"/>
</dbReference>
<gene>
    <name evidence="2" type="ORF">PS685_03493</name>
</gene>
<feature type="domain" description="NAD-dependent epimerase/dehydratase" evidence="1">
    <location>
        <begin position="35"/>
        <end position="161"/>
    </location>
</feature>
<evidence type="ECO:0000313" key="3">
    <source>
        <dbReference type="Proteomes" id="UP000326437"/>
    </source>
</evidence>
<dbReference type="InterPro" id="IPR001509">
    <property type="entry name" value="Epimerase_deHydtase"/>
</dbReference>